<dbReference type="InterPro" id="IPR014729">
    <property type="entry name" value="Rossmann-like_a/b/a_fold"/>
</dbReference>
<feature type="domain" description="Glutamyl/glutaminyl-tRNA synthetase class Ib anti-codon binding" evidence="12">
    <location>
        <begin position="401"/>
        <end position="479"/>
    </location>
</feature>
<comment type="subcellular location">
    <subcellularLocation>
        <location evidence="1 10">Cytoplasm</location>
    </subcellularLocation>
</comment>
<keyword evidence="5 10" id="KW-0547">Nucleotide-binding</keyword>
<dbReference type="InterPro" id="IPR011035">
    <property type="entry name" value="Ribosomal_bL25/Gln-tRNA_synth"/>
</dbReference>
<dbReference type="InterPro" id="IPR050132">
    <property type="entry name" value="Gln/Glu-tRNA_Ligase"/>
</dbReference>
<keyword evidence="6 10" id="KW-0067">ATP-binding</keyword>
<dbReference type="PANTHER" id="PTHR43097:SF5">
    <property type="entry name" value="GLUTAMATE--TRNA LIGASE"/>
    <property type="match status" value="1"/>
</dbReference>
<evidence type="ECO:0000259" key="13">
    <source>
        <dbReference type="Pfam" id="PF20974"/>
    </source>
</evidence>
<keyword evidence="4 10" id="KW-0436">Ligase</keyword>
<dbReference type="SUPFAM" id="SSF50715">
    <property type="entry name" value="Ribosomal protein L25-like"/>
    <property type="match status" value="1"/>
</dbReference>
<keyword evidence="3 10" id="KW-0963">Cytoplasm</keyword>
<dbReference type="GO" id="GO:0004818">
    <property type="term" value="F:glutamate-tRNA ligase activity"/>
    <property type="evidence" value="ECO:0007669"/>
    <property type="project" value="UniProtKB-UniRule"/>
</dbReference>
<dbReference type="InterPro" id="IPR020059">
    <property type="entry name" value="Glu/Gln-tRNA-synth_Ib_codon-bd"/>
</dbReference>
<dbReference type="AlphaFoldDB" id="A0A7J4TK47"/>
<evidence type="ECO:0000256" key="5">
    <source>
        <dbReference type="ARBA" id="ARBA00022741"/>
    </source>
</evidence>
<evidence type="ECO:0000256" key="8">
    <source>
        <dbReference type="ARBA" id="ARBA00023146"/>
    </source>
</evidence>
<evidence type="ECO:0000256" key="9">
    <source>
        <dbReference type="ARBA" id="ARBA00048351"/>
    </source>
</evidence>
<organism evidence="14 15">
    <name type="scientific">Methanobacterium subterraneum</name>
    <dbReference type="NCBI Taxonomy" id="59277"/>
    <lineage>
        <taxon>Archaea</taxon>
        <taxon>Methanobacteriati</taxon>
        <taxon>Methanobacteriota</taxon>
        <taxon>Methanomada group</taxon>
        <taxon>Methanobacteria</taxon>
        <taxon>Methanobacteriales</taxon>
        <taxon>Methanobacteriaceae</taxon>
        <taxon>Methanobacterium</taxon>
    </lineage>
</organism>
<dbReference type="PROSITE" id="PS00178">
    <property type="entry name" value="AA_TRNA_LIGASE_I"/>
    <property type="match status" value="1"/>
</dbReference>
<proteinExistence type="inferred from homology"/>
<sequence>MEKLEELVRKQALINAAKHGGQAQPGAVIGMIMSGHPEYRKQAKDVSKLAGQITAQINQLSPEVQKEELDNLGGYQEKKKEEKVKGLADLPGAQGEVVLRFAPNPSGPLHIGHARAAVLNQEYSKRYHGKLILRVEDTDPRRVDPSAYQMIPEDLKWMGVEWDEVIIQSDRMEIYYGHALELIKLGGAYMCTCPGDVFKELKDSSQSCTHRDATVEENLKLWEKMPETGEGEMVLRVKTDIEHKNPAIRDWVAMRVVEDEHPRIGNQYRVYPMMNFSVAVDDHLLGVTHVLRGKDHLANSEKQEYLYHHMGWDVPEFIHYGRLKMDDVRLSTSQARQGIEDGIYSGWDDPRLGTIRAIARRGIQSEAIRELMMEIGVKIADSTVTWKKIYGLNRAFLEDKANRYFMVENPQLVEIRGVPESLLGTVERPLHPDHLDRGMRNLEFNGKVYLDSEDIPNNQGEVLRLMDAVNITFQDGQAHYHSGGIEEAREAKAKIVQWVPLEGAIETKMVMPDASFVTGYAEQPISAVKVDDVVQLERIGFARMDQKEEDGIRFYYAHK</sequence>
<comment type="similarity">
    <text evidence="2 10">Belongs to the class-I aminoacyl-tRNA synthetase family. Glutamate--tRNA ligase type 2 subfamily.</text>
</comment>
<comment type="function">
    <text evidence="10">Catalyzes the attachment of glutamate to tRNA(Glu) in a two-step reaction: glutamate is first activated by ATP to form Glu-AMP and then transferred to the acceptor end of tRNA(Glu).</text>
</comment>
<feature type="domain" description="tRNA synthetases class I (E and Q) anti-codon binding" evidence="13">
    <location>
        <begin position="495"/>
        <end position="545"/>
    </location>
</feature>
<evidence type="ECO:0000256" key="4">
    <source>
        <dbReference type="ARBA" id="ARBA00022598"/>
    </source>
</evidence>
<keyword evidence="7 10" id="KW-0648">Protein biosynthesis</keyword>
<feature type="domain" description="Glutamyl/glutaminyl-tRNA synthetase class Ib catalytic" evidence="11">
    <location>
        <begin position="96"/>
        <end position="396"/>
    </location>
</feature>
<comment type="caution">
    <text evidence="14">The sequence shown here is derived from an EMBL/GenBank/DDBJ whole genome shotgun (WGS) entry which is preliminary data.</text>
</comment>
<dbReference type="InterPro" id="IPR049437">
    <property type="entry name" value="tRNA-synt_1c_C2"/>
</dbReference>
<dbReference type="NCBIfam" id="TIGR00463">
    <property type="entry name" value="gltX_arch"/>
    <property type="match status" value="1"/>
</dbReference>
<evidence type="ECO:0000256" key="2">
    <source>
        <dbReference type="ARBA" id="ARBA00008927"/>
    </source>
</evidence>
<evidence type="ECO:0000256" key="6">
    <source>
        <dbReference type="ARBA" id="ARBA00022840"/>
    </source>
</evidence>
<evidence type="ECO:0000256" key="3">
    <source>
        <dbReference type="ARBA" id="ARBA00022490"/>
    </source>
</evidence>
<keyword evidence="8 10" id="KW-0030">Aminoacyl-tRNA synthetase</keyword>
<dbReference type="EC" id="6.1.1.17" evidence="10"/>
<dbReference type="InterPro" id="IPR004526">
    <property type="entry name" value="Glu-tRNA-synth_arc/euk"/>
</dbReference>
<dbReference type="GO" id="GO:0043604">
    <property type="term" value="P:amide biosynthetic process"/>
    <property type="evidence" value="ECO:0007669"/>
    <property type="project" value="TreeGrafter"/>
</dbReference>
<dbReference type="NCBIfam" id="NF003169">
    <property type="entry name" value="PRK04156.1"/>
    <property type="match status" value="1"/>
</dbReference>
<reference evidence="15" key="1">
    <citation type="journal article" date="2020" name="bioRxiv">
        <title>A rank-normalized archaeal taxonomy based on genome phylogeny resolves widespread incomplete and uneven classifications.</title>
        <authorList>
            <person name="Rinke C."/>
            <person name="Chuvochina M."/>
            <person name="Mussig A.J."/>
            <person name="Chaumeil P.-A."/>
            <person name="Waite D.W."/>
            <person name="Whitman W.B."/>
            <person name="Parks D.H."/>
            <person name="Hugenholtz P."/>
        </authorList>
    </citation>
    <scope>NUCLEOTIDE SEQUENCE [LARGE SCALE GENOMIC DNA]</scope>
</reference>
<dbReference type="GO" id="GO:0006424">
    <property type="term" value="P:glutamyl-tRNA aminoacylation"/>
    <property type="evidence" value="ECO:0007669"/>
    <property type="project" value="UniProtKB-UniRule"/>
</dbReference>
<gene>
    <name evidence="10" type="primary">gltX</name>
    <name evidence="14" type="ORF">HA271_05380</name>
</gene>
<evidence type="ECO:0000256" key="1">
    <source>
        <dbReference type="ARBA" id="ARBA00004496"/>
    </source>
</evidence>
<dbReference type="PANTHER" id="PTHR43097">
    <property type="entry name" value="GLUTAMINE-TRNA LIGASE"/>
    <property type="match status" value="1"/>
</dbReference>
<dbReference type="Gene3D" id="3.40.50.620">
    <property type="entry name" value="HUPs"/>
    <property type="match status" value="1"/>
</dbReference>
<dbReference type="Pfam" id="PF03950">
    <property type="entry name" value="tRNA-synt_1c_C"/>
    <property type="match status" value="1"/>
</dbReference>
<name>A0A7J4TK47_9EURY</name>
<evidence type="ECO:0000313" key="15">
    <source>
        <dbReference type="Proteomes" id="UP000586031"/>
    </source>
</evidence>
<accession>A0A7J4TK47</accession>
<dbReference type="GO" id="GO:0005829">
    <property type="term" value="C:cytosol"/>
    <property type="evidence" value="ECO:0007669"/>
    <property type="project" value="TreeGrafter"/>
</dbReference>
<evidence type="ECO:0000259" key="11">
    <source>
        <dbReference type="Pfam" id="PF00749"/>
    </source>
</evidence>
<feature type="short sequence motif" description="'HIGH' region" evidence="10">
    <location>
        <begin position="103"/>
        <end position="113"/>
    </location>
</feature>
<dbReference type="PRINTS" id="PR00987">
    <property type="entry name" value="TRNASYNTHGLU"/>
</dbReference>
<dbReference type="GO" id="GO:0005524">
    <property type="term" value="F:ATP binding"/>
    <property type="evidence" value="ECO:0007669"/>
    <property type="project" value="UniProtKB-UniRule"/>
</dbReference>
<dbReference type="SUPFAM" id="SSF52374">
    <property type="entry name" value="Nucleotidylyl transferase"/>
    <property type="match status" value="1"/>
</dbReference>
<evidence type="ECO:0000256" key="7">
    <source>
        <dbReference type="ARBA" id="ARBA00022917"/>
    </source>
</evidence>
<dbReference type="Pfam" id="PF20974">
    <property type="entry name" value="tRNA-synt_1c_C2"/>
    <property type="match status" value="1"/>
</dbReference>
<evidence type="ECO:0000259" key="12">
    <source>
        <dbReference type="Pfam" id="PF03950"/>
    </source>
</evidence>
<evidence type="ECO:0000256" key="10">
    <source>
        <dbReference type="HAMAP-Rule" id="MF_02076"/>
    </source>
</evidence>
<dbReference type="CDD" id="cd09287">
    <property type="entry name" value="GluRS_non_core"/>
    <property type="match status" value="1"/>
</dbReference>
<dbReference type="InterPro" id="IPR020058">
    <property type="entry name" value="Glu/Gln-tRNA-synth_Ib_cat-dom"/>
</dbReference>
<dbReference type="InterPro" id="IPR001412">
    <property type="entry name" value="aa-tRNA-synth_I_CS"/>
</dbReference>
<dbReference type="InterPro" id="IPR000924">
    <property type="entry name" value="Glu/Gln-tRNA-synth"/>
</dbReference>
<dbReference type="Pfam" id="PF00749">
    <property type="entry name" value="tRNA-synt_1c"/>
    <property type="match status" value="1"/>
</dbReference>
<comment type="catalytic activity">
    <reaction evidence="9 10">
        <text>tRNA(Glu) + L-glutamate + ATP = L-glutamyl-tRNA(Glu) + AMP + diphosphate</text>
        <dbReference type="Rhea" id="RHEA:23540"/>
        <dbReference type="Rhea" id="RHEA-COMP:9663"/>
        <dbReference type="Rhea" id="RHEA-COMP:9680"/>
        <dbReference type="ChEBI" id="CHEBI:29985"/>
        <dbReference type="ChEBI" id="CHEBI:30616"/>
        <dbReference type="ChEBI" id="CHEBI:33019"/>
        <dbReference type="ChEBI" id="CHEBI:78442"/>
        <dbReference type="ChEBI" id="CHEBI:78520"/>
        <dbReference type="ChEBI" id="CHEBI:456215"/>
        <dbReference type="EC" id="6.1.1.17"/>
    </reaction>
</comment>
<dbReference type="Gene3D" id="2.40.240.10">
    <property type="entry name" value="Ribosomal Protein L25, Chain P"/>
    <property type="match status" value="1"/>
</dbReference>
<dbReference type="GO" id="GO:0032991">
    <property type="term" value="C:protein-containing complex"/>
    <property type="evidence" value="ECO:0007669"/>
    <property type="project" value="UniProtKB-ARBA"/>
</dbReference>
<dbReference type="InterPro" id="IPR020056">
    <property type="entry name" value="Rbsml_bL25/Gln-tRNA_synth_N"/>
</dbReference>
<evidence type="ECO:0000313" key="14">
    <source>
        <dbReference type="EMBL" id="HII84261.1"/>
    </source>
</evidence>
<protein>
    <recommendedName>
        <fullName evidence="10">Glutamate--tRNA ligase</fullName>
        <ecNumber evidence="10">6.1.1.17</ecNumber>
    </recommendedName>
    <alternativeName>
        <fullName evidence="10">Glutamyl-tRNA synthetase</fullName>
        <shortName evidence="10">GluRS</shortName>
    </alternativeName>
</protein>
<dbReference type="HAMAP" id="MF_02076">
    <property type="entry name" value="Glu_tRNA_synth_type2"/>
    <property type="match status" value="1"/>
</dbReference>
<dbReference type="EMBL" id="DUHE01000154">
    <property type="protein sequence ID" value="HII84261.1"/>
    <property type="molecule type" value="Genomic_DNA"/>
</dbReference>
<dbReference type="Proteomes" id="UP000586031">
    <property type="component" value="Unassembled WGS sequence"/>
</dbReference>